<evidence type="ECO:0000256" key="1">
    <source>
        <dbReference type="ARBA" id="ARBA00004496"/>
    </source>
</evidence>
<evidence type="ECO:0000256" key="2">
    <source>
        <dbReference type="ARBA" id="ARBA00010752"/>
    </source>
</evidence>
<gene>
    <name evidence="12" type="ORF">JOF56_011017</name>
</gene>
<dbReference type="SUPFAM" id="SSF55979">
    <property type="entry name" value="DNA clamp"/>
    <property type="match status" value="3"/>
</dbReference>
<evidence type="ECO:0000259" key="9">
    <source>
        <dbReference type="Pfam" id="PF00712"/>
    </source>
</evidence>
<evidence type="ECO:0000256" key="6">
    <source>
        <dbReference type="ARBA" id="ARBA00022705"/>
    </source>
</evidence>
<evidence type="ECO:0000256" key="3">
    <source>
        <dbReference type="ARBA" id="ARBA00022490"/>
    </source>
</evidence>
<organism evidence="12 13">
    <name type="scientific">Kibdelosporangium banguiense</name>
    <dbReference type="NCBI Taxonomy" id="1365924"/>
    <lineage>
        <taxon>Bacteria</taxon>
        <taxon>Bacillati</taxon>
        <taxon>Actinomycetota</taxon>
        <taxon>Actinomycetes</taxon>
        <taxon>Pseudonocardiales</taxon>
        <taxon>Pseudonocardiaceae</taxon>
        <taxon>Kibdelosporangium</taxon>
    </lineage>
</organism>
<accession>A0ABS4U1U0</accession>
<sequence>MHITVSRDEFADASGWIARNLETRPTHPVAGAICLDATHTGEQDVLRASGFTPDTSTRADIPATLNQSGRAMVSGTLLAAVAKMLPDKPVELTTDGSMLHIRCGSSQSSLPLMDADIFPALPDMPELIGELPTHELVTGLSHVAGAAGTDDALPVFTGICVEITDGPLRLIASDRYRLAMRELPWQPAITTATGGDAVRLLVPGRALQELVKGMTGSDTIRIGATADGTVFGLNTGIRQATTRLIDGQFPDCRKLIPDTANGTVDVAVTPLIEAVKRVSVLADRERDAVQFEFTDTGHLDIRTGDTAHGGGRESVPIKLTGTPLAITLMAHRALGALTAISTPIAHIELTEPHKAMVVRERHDTPTAPTTGQAAAHRHVQLVMPLRPPDQPGTNAA</sequence>
<name>A0ABS4U1U0_9PSEU</name>
<evidence type="ECO:0000259" key="10">
    <source>
        <dbReference type="Pfam" id="PF02767"/>
    </source>
</evidence>
<dbReference type="InterPro" id="IPR022634">
    <property type="entry name" value="DNA_polIII_beta_N"/>
</dbReference>
<dbReference type="GO" id="GO:0003887">
    <property type="term" value="F:DNA-directed DNA polymerase activity"/>
    <property type="evidence" value="ECO:0007669"/>
    <property type="project" value="UniProtKB-EC"/>
</dbReference>
<evidence type="ECO:0000256" key="7">
    <source>
        <dbReference type="ARBA" id="ARBA00022932"/>
    </source>
</evidence>
<keyword evidence="13" id="KW-1185">Reference proteome</keyword>
<keyword evidence="3" id="KW-0963">Cytoplasm</keyword>
<dbReference type="Pfam" id="PF02767">
    <property type="entry name" value="DNA_pol3_beta_2"/>
    <property type="match status" value="1"/>
</dbReference>
<comment type="similarity">
    <text evidence="2">Belongs to the beta sliding clamp family.</text>
</comment>
<keyword evidence="6" id="KW-0235">DNA replication</keyword>
<keyword evidence="8" id="KW-0238">DNA-binding</keyword>
<dbReference type="InterPro" id="IPR022635">
    <property type="entry name" value="DNA_polIII_beta_C"/>
</dbReference>
<dbReference type="SMART" id="SM00480">
    <property type="entry name" value="POL3Bc"/>
    <property type="match status" value="1"/>
</dbReference>
<dbReference type="EC" id="2.7.7.7" evidence="12"/>
<dbReference type="EMBL" id="JAGINW010000001">
    <property type="protein sequence ID" value="MBP2330632.1"/>
    <property type="molecule type" value="Genomic_DNA"/>
</dbReference>
<dbReference type="InterPro" id="IPR046938">
    <property type="entry name" value="DNA_clamp_sf"/>
</dbReference>
<dbReference type="Gene3D" id="3.10.150.10">
    <property type="entry name" value="DNA Polymerase III, subunit A, domain 2"/>
    <property type="match status" value="3"/>
</dbReference>
<reference evidence="12 13" key="1">
    <citation type="submission" date="2021-03" db="EMBL/GenBank/DDBJ databases">
        <title>Sequencing the genomes of 1000 actinobacteria strains.</title>
        <authorList>
            <person name="Klenk H.-P."/>
        </authorList>
    </citation>
    <scope>NUCLEOTIDE SEQUENCE [LARGE SCALE GENOMIC DNA]</scope>
    <source>
        <strain evidence="12 13">DSM 46670</strain>
    </source>
</reference>
<dbReference type="Pfam" id="PF00712">
    <property type="entry name" value="DNA_pol3_beta"/>
    <property type="match status" value="1"/>
</dbReference>
<dbReference type="Proteomes" id="UP001519332">
    <property type="component" value="Unassembled WGS sequence"/>
</dbReference>
<evidence type="ECO:0000256" key="5">
    <source>
        <dbReference type="ARBA" id="ARBA00022695"/>
    </source>
</evidence>
<dbReference type="PANTHER" id="PTHR30478">
    <property type="entry name" value="DNA POLYMERASE III SUBUNIT BETA"/>
    <property type="match status" value="1"/>
</dbReference>
<dbReference type="InterPro" id="IPR001001">
    <property type="entry name" value="DNA_polIII_beta"/>
</dbReference>
<evidence type="ECO:0000256" key="4">
    <source>
        <dbReference type="ARBA" id="ARBA00022679"/>
    </source>
</evidence>
<evidence type="ECO:0000313" key="12">
    <source>
        <dbReference type="EMBL" id="MBP2330632.1"/>
    </source>
</evidence>
<feature type="domain" description="DNA polymerase III beta sliding clamp central" evidence="10">
    <location>
        <begin position="131"/>
        <end position="251"/>
    </location>
</feature>
<keyword evidence="7" id="KW-0239">DNA-directed DNA polymerase</keyword>
<comment type="caution">
    <text evidence="12">The sequence shown here is derived from an EMBL/GenBank/DDBJ whole genome shotgun (WGS) entry which is preliminary data.</text>
</comment>
<feature type="domain" description="DNA polymerase III beta sliding clamp N-terminal" evidence="9">
    <location>
        <begin position="1"/>
        <end position="122"/>
    </location>
</feature>
<evidence type="ECO:0000256" key="8">
    <source>
        <dbReference type="ARBA" id="ARBA00023125"/>
    </source>
</evidence>
<keyword evidence="4 12" id="KW-0808">Transferase</keyword>
<dbReference type="NCBIfam" id="TIGR00663">
    <property type="entry name" value="dnan"/>
    <property type="match status" value="1"/>
</dbReference>
<feature type="domain" description="DNA polymerase III beta sliding clamp C-terminal" evidence="11">
    <location>
        <begin position="253"/>
        <end position="364"/>
    </location>
</feature>
<dbReference type="Pfam" id="PF02768">
    <property type="entry name" value="DNA_pol3_beta_3"/>
    <property type="match status" value="1"/>
</dbReference>
<dbReference type="InterPro" id="IPR022637">
    <property type="entry name" value="DNA_polIII_beta_cen"/>
</dbReference>
<comment type="subcellular location">
    <subcellularLocation>
        <location evidence="1">Cytoplasm</location>
    </subcellularLocation>
</comment>
<dbReference type="PANTHER" id="PTHR30478:SF0">
    <property type="entry name" value="BETA SLIDING CLAMP"/>
    <property type="match status" value="1"/>
</dbReference>
<proteinExistence type="inferred from homology"/>
<dbReference type="CDD" id="cd00140">
    <property type="entry name" value="beta_clamp"/>
    <property type="match status" value="1"/>
</dbReference>
<evidence type="ECO:0000313" key="13">
    <source>
        <dbReference type="Proteomes" id="UP001519332"/>
    </source>
</evidence>
<dbReference type="RefSeq" id="WP_209647248.1">
    <property type="nucleotide sequence ID" value="NZ_JAGINW010000001.1"/>
</dbReference>
<keyword evidence="5 12" id="KW-0548">Nucleotidyltransferase</keyword>
<evidence type="ECO:0000259" key="11">
    <source>
        <dbReference type="Pfam" id="PF02768"/>
    </source>
</evidence>
<protein>
    <submittedName>
        <fullName evidence="12">DNA polymerase-3 subunit beta</fullName>
        <ecNumber evidence="12">2.7.7.7</ecNumber>
    </submittedName>
</protein>